<organism evidence="2 3">
    <name type="scientific">Salmonella enterica subsp. arizonae</name>
    <dbReference type="NCBI Taxonomy" id="59203"/>
    <lineage>
        <taxon>Bacteria</taxon>
        <taxon>Pseudomonadati</taxon>
        <taxon>Pseudomonadota</taxon>
        <taxon>Gammaproteobacteria</taxon>
        <taxon>Enterobacterales</taxon>
        <taxon>Enterobacteriaceae</taxon>
        <taxon>Salmonella</taxon>
    </lineage>
</organism>
<protein>
    <submittedName>
        <fullName evidence="2">Uncharacterized protein</fullName>
    </submittedName>
</protein>
<evidence type="ECO:0000313" key="2">
    <source>
        <dbReference type="EMBL" id="SUG29396.1"/>
    </source>
</evidence>
<reference evidence="2 3" key="1">
    <citation type="submission" date="2018-06" db="EMBL/GenBank/DDBJ databases">
        <authorList>
            <consortium name="Pathogen Informatics"/>
            <person name="Doyle S."/>
        </authorList>
    </citation>
    <scope>NUCLEOTIDE SEQUENCE [LARGE SCALE GENOMIC DNA]</scope>
    <source>
        <strain evidence="2 3">NCTC7303</strain>
    </source>
</reference>
<accession>A0A379SK52</accession>
<dbReference type="EMBL" id="UGXC01000002">
    <property type="protein sequence ID" value="SUG29396.1"/>
    <property type="molecule type" value="Genomic_DNA"/>
</dbReference>
<gene>
    <name evidence="2" type="ORF">NCTC7303_01564</name>
</gene>
<name>A0A379SK52_SALER</name>
<proteinExistence type="predicted"/>
<dbReference type="Proteomes" id="UP000255443">
    <property type="component" value="Unassembled WGS sequence"/>
</dbReference>
<dbReference type="AlphaFoldDB" id="A0A379SK52"/>
<feature type="region of interest" description="Disordered" evidence="1">
    <location>
        <begin position="29"/>
        <end position="64"/>
    </location>
</feature>
<evidence type="ECO:0000256" key="1">
    <source>
        <dbReference type="SAM" id="MobiDB-lite"/>
    </source>
</evidence>
<evidence type="ECO:0000313" key="3">
    <source>
        <dbReference type="Proteomes" id="UP000255443"/>
    </source>
</evidence>
<sequence length="127" mass="13410">MVMIPPVVTGGIGGAATGSVGVAGGSTGTATFPGAGRSHGGWEEEDMSYPGAGNAQSRSQEGFDYRGKQYDSVLNEPMAVSAETHGDFWEDDMDYSEAVSYEGINTKAGVQAKQMKRRVRTARRKGK</sequence>